<evidence type="ECO:0000313" key="8">
    <source>
        <dbReference type="Proteomes" id="UP001525890"/>
    </source>
</evidence>
<dbReference type="Pfam" id="PF03958">
    <property type="entry name" value="Secretin_N"/>
    <property type="match status" value="1"/>
</dbReference>
<evidence type="ECO:0000256" key="1">
    <source>
        <dbReference type="RuleBase" id="RU004003"/>
    </source>
</evidence>
<dbReference type="InterPro" id="IPR021731">
    <property type="entry name" value="AMIN_dom"/>
</dbReference>
<evidence type="ECO:0000313" key="7">
    <source>
        <dbReference type="EMBL" id="MCT7967280.1"/>
    </source>
</evidence>
<comment type="caution">
    <text evidence="7">The sequence shown here is derived from an EMBL/GenBank/DDBJ whole genome shotgun (WGS) entry which is preliminary data.</text>
</comment>
<feature type="compositionally biased region" description="Low complexity" evidence="3">
    <location>
        <begin position="136"/>
        <end position="146"/>
    </location>
</feature>
<name>A0ABT2MRD4_9CYAN</name>
<accession>A0ABT2MRD4</accession>
<dbReference type="Proteomes" id="UP001525890">
    <property type="component" value="Unassembled WGS sequence"/>
</dbReference>
<dbReference type="EMBL" id="JAMXFF010000018">
    <property type="protein sequence ID" value="MCT7967280.1"/>
    <property type="molecule type" value="Genomic_DNA"/>
</dbReference>
<dbReference type="Pfam" id="PF11741">
    <property type="entry name" value="AMIN"/>
    <property type="match status" value="1"/>
</dbReference>
<comment type="subcellular location">
    <subcellularLocation>
        <location evidence="2">Cell outer membrane</location>
    </subcellularLocation>
</comment>
<keyword evidence="2" id="KW-0813">Transport</keyword>
<dbReference type="InterPro" id="IPR050810">
    <property type="entry name" value="Bact_Secretion_Sys_Channel"/>
</dbReference>
<reference evidence="7 8" key="1">
    <citation type="journal article" date="2022" name="Front. Microbiol.">
        <title>High genomic differentiation and limited gene flow indicate recent cryptic speciation within the genus Laspinema (cyanobacteria).</title>
        <authorList>
            <person name="Stanojkovic A."/>
            <person name="Skoupy S."/>
            <person name="Skaloud P."/>
            <person name="Dvorak P."/>
        </authorList>
    </citation>
    <scope>NUCLEOTIDE SEQUENCE [LARGE SCALE GENOMIC DNA]</scope>
    <source>
        <strain evidence="7 8">D2a</strain>
    </source>
</reference>
<dbReference type="PANTHER" id="PTHR30332">
    <property type="entry name" value="PROBABLE GENERAL SECRETION PATHWAY PROTEIN D"/>
    <property type="match status" value="1"/>
</dbReference>
<keyword evidence="8" id="KW-1185">Reference proteome</keyword>
<comment type="similarity">
    <text evidence="1">Belongs to the bacterial secretin family.</text>
</comment>
<dbReference type="Gene3D" id="2.60.40.3500">
    <property type="match status" value="1"/>
</dbReference>
<dbReference type="InterPro" id="IPR004846">
    <property type="entry name" value="T2SS/T3SS_dom"/>
</dbReference>
<evidence type="ECO:0000259" key="5">
    <source>
        <dbReference type="Pfam" id="PF03958"/>
    </source>
</evidence>
<feature type="region of interest" description="Disordered" evidence="3">
    <location>
        <begin position="125"/>
        <end position="171"/>
    </location>
</feature>
<dbReference type="Pfam" id="PF00263">
    <property type="entry name" value="Secretin"/>
    <property type="match status" value="1"/>
</dbReference>
<evidence type="ECO:0000256" key="2">
    <source>
        <dbReference type="RuleBase" id="RU004004"/>
    </source>
</evidence>
<evidence type="ECO:0000256" key="3">
    <source>
        <dbReference type="SAM" id="MobiDB-lite"/>
    </source>
</evidence>
<feature type="domain" description="NolW-like" evidence="5">
    <location>
        <begin position="303"/>
        <end position="420"/>
    </location>
</feature>
<dbReference type="InterPro" id="IPR005644">
    <property type="entry name" value="NolW-like"/>
</dbReference>
<evidence type="ECO:0000259" key="4">
    <source>
        <dbReference type="Pfam" id="PF00263"/>
    </source>
</evidence>
<evidence type="ECO:0000259" key="6">
    <source>
        <dbReference type="Pfam" id="PF11741"/>
    </source>
</evidence>
<feature type="domain" description="AMIN" evidence="6">
    <location>
        <begin position="15"/>
        <end position="95"/>
    </location>
</feature>
<dbReference type="PANTHER" id="PTHR30332:SF17">
    <property type="entry name" value="TYPE IV PILIATION SYSTEM PROTEIN DR_0774-RELATED"/>
    <property type="match status" value="1"/>
</dbReference>
<organism evidence="7 8">
    <name type="scientific">Laspinema palackyanum D2a</name>
    <dbReference type="NCBI Taxonomy" id="2953684"/>
    <lineage>
        <taxon>Bacteria</taxon>
        <taxon>Bacillati</taxon>
        <taxon>Cyanobacteriota</taxon>
        <taxon>Cyanophyceae</taxon>
        <taxon>Oscillatoriophycideae</taxon>
        <taxon>Oscillatoriales</taxon>
        <taxon>Laspinemataceae</taxon>
        <taxon>Laspinema</taxon>
        <taxon>Laspinema palackyanum</taxon>
    </lineage>
</organism>
<protein>
    <submittedName>
        <fullName evidence="7">AMIN domain-containing protein</fullName>
    </submittedName>
</protein>
<gene>
    <name evidence="7" type="ORF">NG799_13130</name>
</gene>
<proteinExistence type="inferred from homology"/>
<feature type="domain" description="Type II/III secretion system secretin-like" evidence="4">
    <location>
        <begin position="570"/>
        <end position="737"/>
    </location>
</feature>
<sequence>MASAPAMAVTQITGVNVNTSGGGVQVILDTQGGDRPQVFTVNRGTDVIADIINTQLSLPGGQSFRQNNPAPGITSIVVTPLDANSVRVIVSGSSSAPEVAINQADASGINLGFNTGGGVAALPNVSPSTPPPPPGISQSPGIPSSPDVLVPNPQITIEGGPAPIARPNQASAPPFQPRAVAPPLGDIAVGNVDSSASIITLGTTEVIPRLVLRDAPVRDVLALLARSAGFNLAYSPAPRSEGGQAQNVEDDGGPKISLDIENEPIENIFNYILRLGGLEANRVADTIFVGVRLPDSARNVVIRTLRLNQVRALDAANFLVAQGAERQEIASQVQVQTFSQGEGLPPRLIETVDNDFQRLAPELPEQEGILGANRLGAPYLLNGILVTIDARMNSVTLIGEPRKIEIASALLSQIDLRQRQVAVNVKIIDVNLANVDNFSSSFSFGINDSFFVNDAGAAAVNFGGVNPPSRTTLTASPLVPPVIANPAAADVQFDRNQLIQVPLTGLGAGALFLRPIPGISSDPLRVNVSEYEVFEVDPTTGVITAGEATFSLPTLFQYPKRFLSLLQAQIQSRNAKILTDPTLVIQQGESAQVNLTQDVLQSVTVQTQDTVAGPRETRSPTLIPVGLTLAIAVENIDDNGFITVQLNPEVSSPVGQETTGDGGFVTLVQRRSLSSGRLRLRDGQTLIISGIIQDQDRTTVSKVPILGDLPLIGSLFRSTNRQNERAEVIVLVTPQILDDSDNAGFGYGYSPGQEVQQMLNRNQ</sequence>